<name>A0AAD5YFI8_9APHY</name>
<sequence length="375" mass="41304">MDLASVPARYNQLDKMSLVAMWLECLVYGGNFMVFAGVVYVLFFKARREDSTFRQVYWPFSSGAVLILRIQISNLGFNFPVSVGHCACRSFLAAIARSFHRRDCYTGQWTLAILYRLHSDSGVCEPNAVCHLRKALVPNTLVITHIRTPGPQSRPRCNMAFAPLMEELVHNSNTPCVLVTVVQYYLGSLSDSTPNAWQIATWVMAFAVNVGCTSIIVARLWSLRPRTPVSPSEERNIYKGITFILLESGMIFTLASCVMIVLLVIPSSKQAAVAGINVVTQLAALSSLAIIVRVAASRSHQISVPMSSFNKSVSINEAQSNSRSVGVSRKAPPPVCVLVTRTEDIDYPGSSTKDGYELKAIDSLDDTQITLERVM</sequence>
<reference evidence="2" key="1">
    <citation type="submission" date="2022-07" db="EMBL/GenBank/DDBJ databases">
        <title>Genome Sequence of Physisporinus lineatus.</title>
        <authorList>
            <person name="Buettner E."/>
        </authorList>
    </citation>
    <scope>NUCLEOTIDE SEQUENCE</scope>
    <source>
        <strain evidence="2">VT162</strain>
    </source>
</reference>
<feature type="transmembrane region" description="Helical" evidence="1">
    <location>
        <begin position="271"/>
        <end position="296"/>
    </location>
</feature>
<evidence type="ECO:0000313" key="2">
    <source>
        <dbReference type="EMBL" id="KAJ3479284.1"/>
    </source>
</evidence>
<proteinExistence type="predicted"/>
<dbReference type="AlphaFoldDB" id="A0AAD5YFI8"/>
<dbReference type="Proteomes" id="UP001212997">
    <property type="component" value="Unassembled WGS sequence"/>
</dbReference>
<feature type="transmembrane region" description="Helical" evidence="1">
    <location>
        <begin position="199"/>
        <end position="221"/>
    </location>
</feature>
<feature type="transmembrane region" description="Helical" evidence="1">
    <location>
        <begin position="241"/>
        <end position="265"/>
    </location>
</feature>
<organism evidence="2 3">
    <name type="scientific">Meripilus lineatus</name>
    <dbReference type="NCBI Taxonomy" id="2056292"/>
    <lineage>
        <taxon>Eukaryota</taxon>
        <taxon>Fungi</taxon>
        <taxon>Dikarya</taxon>
        <taxon>Basidiomycota</taxon>
        <taxon>Agaricomycotina</taxon>
        <taxon>Agaricomycetes</taxon>
        <taxon>Polyporales</taxon>
        <taxon>Meripilaceae</taxon>
        <taxon>Meripilus</taxon>
    </lineage>
</organism>
<keyword evidence="3" id="KW-1185">Reference proteome</keyword>
<keyword evidence="1" id="KW-0812">Transmembrane</keyword>
<evidence type="ECO:0000256" key="1">
    <source>
        <dbReference type="SAM" id="Phobius"/>
    </source>
</evidence>
<keyword evidence="1" id="KW-1133">Transmembrane helix</keyword>
<evidence type="ECO:0000313" key="3">
    <source>
        <dbReference type="Proteomes" id="UP001212997"/>
    </source>
</evidence>
<comment type="caution">
    <text evidence="2">The sequence shown here is derived from an EMBL/GenBank/DDBJ whole genome shotgun (WGS) entry which is preliminary data.</text>
</comment>
<protein>
    <submittedName>
        <fullName evidence="2">Uncharacterized protein</fullName>
    </submittedName>
</protein>
<dbReference type="EMBL" id="JANAWD010000449">
    <property type="protein sequence ID" value="KAJ3479284.1"/>
    <property type="molecule type" value="Genomic_DNA"/>
</dbReference>
<gene>
    <name evidence="2" type="ORF">NLI96_g9170</name>
</gene>
<feature type="transmembrane region" description="Helical" evidence="1">
    <location>
        <begin position="20"/>
        <end position="44"/>
    </location>
</feature>
<accession>A0AAD5YFI8</accession>
<keyword evidence="1" id="KW-0472">Membrane</keyword>